<proteinExistence type="predicted"/>
<accession>A0AAV2I0Z7</accession>
<dbReference type="AlphaFoldDB" id="A0AAV2I0Z7"/>
<name>A0AAV2I0Z7_LYMST</name>
<evidence type="ECO:0000313" key="2">
    <source>
        <dbReference type="EMBL" id="CAL1539384.1"/>
    </source>
</evidence>
<gene>
    <name evidence="2" type="ORF">GSLYS_00013203001</name>
</gene>
<protein>
    <submittedName>
        <fullName evidence="2">Uncharacterized protein</fullName>
    </submittedName>
</protein>
<keyword evidence="3" id="KW-1185">Reference proteome</keyword>
<reference evidence="2 3" key="1">
    <citation type="submission" date="2024-04" db="EMBL/GenBank/DDBJ databases">
        <authorList>
            <consortium name="Genoscope - CEA"/>
            <person name="William W."/>
        </authorList>
    </citation>
    <scope>NUCLEOTIDE SEQUENCE [LARGE SCALE GENOMIC DNA]</scope>
</reference>
<feature type="transmembrane region" description="Helical" evidence="1">
    <location>
        <begin position="43"/>
        <end position="64"/>
    </location>
</feature>
<keyword evidence="1" id="KW-1133">Transmembrane helix</keyword>
<dbReference type="Proteomes" id="UP001497497">
    <property type="component" value="Unassembled WGS sequence"/>
</dbReference>
<dbReference type="EMBL" id="CAXITT010000338">
    <property type="protein sequence ID" value="CAL1539384.1"/>
    <property type="molecule type" value="Genomic_DNA"/>
</dbReference>
<feature type="non-terminal residue" evidence="2">
    <location>
        <position position="1"/>
    </location>
</feature>
<sequence length="112" mass="12159">VSGEYCTYNPYTGYTSTVYCGWGCCYSYIYPCCDTPFYGDTPFIAGTCTAGAFVIIAAIAAICIRNRRRIQTTVQYTNPGGQQVFSTSMNTNVSTGYSAPVSGFANNGYRAY</sequence>
<keyword evidence="1" id="KW-0812">Transmembrane</keyword>
<evidence type="ECO:0000256" key="1">
    <source>
        <dbReference type="SAM" id="Phobius"/>
    </source>
</evidence>
<organism evidence="2 3">
    <name type="scientific">Lymnaea stagnalis</name>
    <name type="common">Great pond snail</name>
    <name type="synonym">Helix stagnalis</name>
    <dbReference type="NCBI Taxonomy" id="6523"/>
    <lineage>
        <taxon>Eukaryota</taxon>
        <taxon>Metazoa</taxon>
        <taxon>Spiralia</taxon>
        <taxon>Lophotrochozoa</taxon>
        <taxon>Mollusca</taxon>
        <taxon>Gastropoda</taxon>
        <taxon>Heterobranchia</taxon>
        <taxon>Euthyneura</taxon>
        <taxon>Panpulmonata</taxon>
        <taxon>Hygrophila</taxon>
        <taxon>Lymnaeoidea</taxon>
        <taxon>Lymnaeidae</taxon>
        <taxon>Lymnaea</taxon>
    </lineage>
</organism>
<keyword evidence="1" id="KW-0472">Membrane</keyword>
<comment type="caution">
    <text evidence="2">The sequence shown here is derived from an EMBL/GenBank/DDBJ whole genome shotgun (WGS) entry which is preliminary data.</text>
</comment>
<evidence type="ECO:0000313" key="3">
    <source>
        <dbReference type="Proteomes" id="UP001497497"/>
    </source>
</evidence>